<dbReference type="AlphaFoldDB" id="A0AAN4ZB78"/>
<proteinExistence type="predicted"/>
<feature type="non-terminal residue" evidence="1">
    <location>
        <position position="1"/>
    </location>
</feature>
<reference evidence="2" key="1">
    <citation type="submission" date="2022-10" db="EMBL/GenBank/DDBJ databases">
        <title>Genome assembly of Pristionchus species.</title>
        <authorList>
            <person name="Yoshida K."/>
            <person name="Sommer R.J."/>
        </authorList>
    </citation>
    <scope>NUCLEOTIDE SEQUENCE [LARGE SCALE GENOMIC DNA]</scope>
    <source>
        <strain evidence="2">RS5460</strain>
    </source>
</reference>
<sequence>DFKERRKYWRAKSDVLDWIDTIVDEFLEEFEELKRTHVFTGKSPNKLKNLSHTIGRLRKIAEREMAMRTYEYEDEDHFILSHIYGFLVDLHYRKTVMYLERG</sequence>
<dbReference type="Proteomes" id="UP001328107">
    <property type="component" value="Unassembled WGS sequence"/>
</dbReference>
<organism evidence="1 2">
    <name type="scientific">Pristionchus mayeri</name>
    <dbReference type="NCBI Taxonomy" id="1317129"/>
    <lineage>
        <taxon>Eukaryota</taxon>
        <taxon>Metazoa</taxon>
        <taxon>Ecdysozoa</taxon>
        <taxon>Nematoda</taxon>
        <taxon>Chromadorea</taxon>
        <taxon>Rhabditida</taxon>
        <taxon>Rhabditina</taxon>
        <taxon>Diplogasteromorpha</taxon>
        <taxon>Diplogasteroidea</taxon>
        <taxon>Neodiplogasteridae</taxon>
        <taxon>Pristionchus</taxon>
    </lineage>
</organism>
<evidence type="ECO:0000313" key="2">
    <source>
        <dbReference type="Proteomes" id="UP001328107"/>
    </source>
</evidence>
<comment type="caution">
    <text evidence="1">The sequence shown here is derived from an EMBL/GenBank/DDBJ whole genome shotgun (WGS) entry which is preliminary data.</text>
</comment>
<protein>
    <submittedName>
        <fullName evidence="1">Uncharacterized protein</fullName>
    </submittedName>
</protein>
<evidence type="ECO:0000313" key="1">
    <source>
        <dbReference type="EMBL" id="GMR35876.1"/>
    </source>
</evidence>
<feature type="non-terminal residue" evidence="1">
    <location>
        <position position="102"/>
    </location>
</feature>
<gene>
    <name evidence="1" type="ORF">PMAYCL1PPCAC_06071</name>
</gene>
<dbReference type="EMBL" id="BTRK01000002">
    <property type="protein sequence ID" value="GMR35876.1"/>
    <property type="molecule type" value="Genomic_DNA"/>
</dbReference>
<accession>A0AAN4ZB78</accession>
<keyword evidence="2" id="KW-1185">Reference proteome</keyword>
<name>A0AAN4ZB78_9BILA</name>